<dbReference type="AlphaFoldDB" id="A0AAV7MLS8"/>
<evidence type="ECO:0000313" key="2">
    <source>
        <dbReference type="Proteomes" id="UP001066276"/>
    </source>
</evidence>
<comment type="caution">
    <text evidence="1">The sequence shown here is derived from an EMBL/GenBank/DDBJ whole genome shotgun (WGS) entry which is preliminary data.</text>
</comment>
<dbReference type="EMBL" id="JANPWB010000013">
    <property type="protein sequence ID" value="KAJ1104049.1"/>
    <property type="molecule type" value="Genomic_DNA"/>
</dbReference>
<accession>A0AAV7MLS8</accession>
<sequence length="73" mass="7661">MVPGGSRLGSAAECKTRTRCCRGDFEGGASRTSRRRTAFEIFVAGVCPGCIPAEGLRVPPLLLSSGRFAVFAV</sequence>
<dbReference type="Proteomes" id="UP001066276">
    <property type="component" value="Chromosome 9"/>
</dbReference>
<gene>
    <name evidence="1" type="ORF">NDU88_001464</name>
</gene>
<name>A0AAV7MLS8_PLEWA</name>
<reference evidence="1" key="1">
    <citation type="journal article" date="2022" name="bioRxiv">
        <title>Sequencing and chromosome-scale assembly of the giantPleurodeles waltlgenome.</title>
        <authorList>
            <person name="Brown T."/>
            <person name="Elewa A."/>
            <person name="Iarovenko S."/>
            <person name="Subramanian E."/>
            <person name="Araus A.J."/>
            <person name="Petzold A."/>
            <person name="Susuki M."/>
            <person name="Suzuki K.-i.T."/>
            <person name="Hayashi T."/>
            <person name="Toyoda A."/>
            <person name="Oliveira C."/>
            <person name="Osipova E."/>
            <person name="Leigh N.D."/>
            <person name="Simon A."/>
            <person name="Yun M.H."/>
        </authorList>
    </citation>
    <scope>NUCLEOTIDE SEQUENCE</scope>
    <source>
        <strain evidence="1">20211129_DDA</strain>
        <tissue evidence="1">Liver</tissue>
    </source>
</reference>
<evidence type="ECO:0000313" key="1">
    <source>
        <dbReference type="EMBL" id="KAJ1104049.1"/>
    </source>
</evidence>
<proteinExistence type="predicted"/>
<organism evidence="1 2">
    <name type="scientific">Pleurodeles waltl</name>
    <name type="common">Iberian ribbed newt</name>
    <dbReference type="NCBI Taxonomy" id="8319"/>
    <lineage>
        <taxon>Eukaryota</taxon>
        <taxon>Metazoa</taxon>
        <taxon>Chordata</taxon>
        <taxon>Craniata</taxon>
        <taxon>Vertebrata</taxon>
        <taxon>Euteleostomi</taxon>
        <taxon>Amphibia</taxon>
        <taxon>Batrachia</taxon>
        <taxon>Caudata</taxon>
        <taxon>Salamandroidea</taxon>
        <taxon>Salamandridae</taxon>
        <taxon>Pleurodelinae</taxon>
        <taxon>Pleurodeles</taxon>
    </lineage>
</organism>
<keyword evidence="2" id="KW-1185">Reference proteome</keyword>
<protein>
    <submittedName>
        <fullName evidence="1">Uncharacterized protein</fullName>
    </submittedName>
</protein>